<evidence type="ECO:0000259" key="3">
    <source>
        <dbReference type="Pfam" id="PF10363"/>
    </source>
</evidence>
<dbReference type="InterPro" id="IPR016024">
    <property type="entry name" value="ARM-type_fold"/>
</dbReference>
<keyword evidence="5" id="KW-1185">Reference proteome</keyword>
<dbReference type="PANTHER" id="PTHR20959">
    <property type="entry name" value="TRANSPORT AND GOLGI ORGANIZATION PROTEIN 6 FAMILY MEMBER"/>
    <property type="match status" value="1"/>
</dbReference>
<dbReference type="Pfam" id="PF10304">
    <property type="entry name" value="RTP1_C2"/>
    <property type="match status" value="1"/>
</dbReference>
<comment type="similarity">
    <text evidence="1">Belongs to the Tango6 family.</text>
</comment>
<dbReference type="Gene3D" id="1.25.10.10">
    <property type="entry name" value="Leucine-rich Repeat Variant"/>
    <property type="match status" value="1"/>
</dbReference>
<evidence type="ECO:0000313" key="5">
    <source>
        <dbReference type="Proteomes" id="UP000659654"/>
    </source>
</evidence>
<dbReference type="Proteomes" id="UP000659654">
    <property type="component" value="Unassembled WGS sequence"/>
</dbReference>
<feature type="domain" description="RNA polymerase II assembly factor Rtp1 C-terminal" evidence="3">
    <location>
        <begin position="678"/>
        <end position="772"/>
    </location>
</feature>
<comment type="caution">
    <text evidence="4">The sequence shown here is derived from an EMBL/GenBank/DDBJ whole genome shotgun (WGS) entry which is preliminary data.</text>
</comment>
<evidence type="ECO:0000313" key="4">
    <source>
        <dbReference type="EMBL" id="CAD5209754.1"/>
    </source>
</evidence>
<reference evidence="4" key="1">
    <citation type="submission" date="2020-09" db="EMBL/GenBank/DDBJ databases">
        <authorList>
            <person name="Kikuchi T."/>
        </authorList>
    </citation>
    <scope>NUCLEOTIDE SEQUENCE</scope>
    <source>
        <strain evidence="4">Ka4C1</strain>
    </source>
</reference>
<dbReference type="AlphaFoldDB" id="A0A7I8XIP3"/>
<dbReference type="SUPFAM" id="SSF48371">
    <property type="entry name" value="ARM repeat"/>
    <property type="match status" value="1"/>
</dbReference>
<dbReference type="InterPro" id="IPR011989">
    <property type="entry name" value="ARM-like"/>
</dbReference>
<sequence>MENLLDCLNILLRFQNEQKDQLYTVDGLVKKALGNALASLHDEDALHEYNSQCSDSVFDNFEIMLSILLKHYASHLLHLTSEEVIPVQQQAIVKEALFFFSFSCLNTILSQGMFKLKLPWVFNLWQSNHERDVKIKKLLLYLETVAFMAKTNVLAVEMSTYLMPQLLLAVETLKETHPKAEFFKSGSDFLEKYFPKNKVMETMICLLRERERNSEFEWFFVRLEQRLNGYIVEKNGLRTLLNCVDNFGGEKFWQQQSPCDALAALILKVTSRQSRSVMAELRLLVLSQNEPEHYGFLLSSIIEKSKKSRNYQKAVSAQILDRIFFPADVLWVREFGDEEWVQHFVNSLFLAQSWLAPTRAGYCSEYNHRIKKLLAILIYINGCRDEKNIVSLILHLLDGSEKNEEKARLLLETFSLLHRARNLPDVSNEEDVDHFGIISLNSKPGPEIINEIFFNSLAKLMGKLEKSRGIMANLLVKTMVLWNEGFDEESFVRDLQEVDINGEESYTWSVLHLMGLLGEWLMDKDDSFEDEDVILALLGVVKENFRRVDQQIIEFSLKQKGLDIRLLFNAPDLLRTTHLSLGLLGGLYGQGESEKVHGLYEECGDILLKLHNTLSVNESIIDEDYRNLKLNISNFLKLLGKDLIKTSSDKLTASDSDYDRLMQIMQNGFEDEEDGSVEIAERGGAVIKMTGLIRRRDSCLVDDCPRLFNVLFYNIHHPDSYVYLSAINSLSHLVLWKHSEFLDNDSKNCDICNRNQIQLGEAISRILLELGEISVVYYGQLNTVFTAMLNHHSDIVVSSSLSAFSNLIQVSKGKFLWKNFFELLYICNELLLSKRDKLLRRASVFLLRTMLSAQETSSLLRSNKEANTKLIQVLKQTRATDSDDVVRFHADLALSDVKEVLKQQMLTDSIEKNTRVLYL</sequence>
<evidence type="ECO:0000259" key="2">
    <source>
        <dbReference type="Pfam" id="PF10304"/>
    </source>
</evidence>
<dbReference type="InterPro" id="IPR019414">
    <property type="entry name" value="Rtp1_C2"/>
</dbReference>
<dbReference type="Proteomes" id="UP000582659">
    <property type="component" value="Unassembled WGS sequence"/>
</dbReference>
<dbReference type="InterPro" id="IPR019451">
    <property type="entry name" value="Rtp1_C1"/>
</dbReference>
<accession>A0A7I8XIP3</accession>
<dbReference type="OrthoDB" id="39591at2759"/>
<organism evidence="4 5">
    <name type="scientific">Bursaphelenchus xylophilus</name>
    <name type="common">Pinewood nematode worm</name>
    <name type="synonym">Aphelenchoides xylophilus</name>
    <dbReference type="NCBI Taxonomy" id="6326"/>
    <lineage>
        <taxon>Eukaryota</taxon>
        <taxon>Metazoa</taxon>
        <taxon>Ecdysozoa</taxon>
        <taxon>Nematoda</taxon>
        <taxon>Chromadorea</taxon>
        <taxon>Rhabditida</taxon>
        <taxon>Tylenchina</taxon>
        <taxon>Tylenchomorpha</taxon>
        <taxon>Aphelenchoidea</taxon>
        <taxon>Aphelenchoididae</taxon>
        <taxon>Bursaphelenchus</taxon>
    </lineage>
</organism>
<dbReference type="EMBL" id="CAJFCV020000001">
    <property type="protein sequence ID" value="CAG9085087.1"/>
    <property type="molecule type" value="Genomic_DNA"/>
</dbReference>
<dbReference type="SMR" id="A0A7I8XIP3"/>
<dbReference type="PANTHER" id="PTHR20959:SF1">
    <property type="entry name" value="TRANSPORT AND GOLGI ORGANIZATION PROTEIN 6 HOMOLOG"/>
    <property type="match status" value="1"/>
</dbReference>
<feature type="domain" description="RNA polymerase II assembly factor Rtp1 C-terminal" evidence="2">
    <location>
        <begin position="869"/>
        <end position="895"/>
    </location>
</feature>
<dbReference type="InterPro" id="IPR039600">
    <property type="entry name" value="TANGO6/Rtp1"/>
</dbReference>
<dbReference type="EMBL" id="CAJFDI010000001">
    <property type="protein sequence ID" value="CAD5209754.1"/>
    <property type="molecule type" value="Genomic_DNA"/>
</dbReference>
<name>A0A7I8XIP3_BURXY</name>
<protein>
    <submittedName>
        <fullName evidence="4">(pine wood nematode) hypothetical protein</fullName>
    </submittedName>
</protein>
<evidence type="ECO:0000256" key="1">
    <source>
        <dbReference type="ARBA" id="ARBA00005724"/>
    </source>
</evidence>
<dbReference type="Pfam" id="PF10363">
    <property type="entry name" value="RTP1_C1"/>
    <property type="match status" value="1"/>
</dbReference>
<gene>
    <name evidence="4" type="ORF">BXYJ_LOCUS1593</name>
</gene>
<proteinExistence type="inferred from homology"/>
<dbReference type="GO" id="GO:0009306">
    <property type="term" value="P:protein secretion"/>
    <property type="evidence" value="ECO:0007669"/>
    <property type="project" value="TreeGrafter"/>
</dbReference>